<name>A0ABD0B2C6_AERCA</name>
<dbReference type="AlphaFoldDB" id="A0ABD0B2C6"/>
<evidence type="ECO:0000256" key="1">
    <source>
        <dbReference type="SAM" id="Phobius"/>
    </source>
</evidence>
<reference evidence="2 3" key="1">
    <citation type="submission" date="2021-07" db="EMBL/GenBank/DDBJ databases">
        <title>Draft genome sequence of carbapenem-resistant Aeromonas spp. in Japan.</title>
        <authorList>
            <person name="Maehana S."/>
            <person name="Suzuki M."/>
            <person name="Kitasato H."/>
        </authorList>
    </citation>
    <scope>NUCLEOTIDE SEQUENCE [LARGE SCALE GENOMIC DNA]</scope>
    <source>
        <strain evidence="2 3">KAM382</strain>
    </source>
</reference>
<keyword evidence="1" id="KW-0472">Membrane</keyword>
<evidence type="ECO:0008006" key="4">
    <source>
        <dbReference type="Google" id="ProtNLM"/>
    </source>
</evidence>
<sequence length="177" mass="19883">MTQEEIQLYTDIVKVGFPIMGTVLGGVIGALSTYFITKLNHSNEDRKDAMRRRQELIIEAARDITEFEHLIGTYATAVSNHVRNLDGGIDMDAARKAIVNNNQALRRARMTLKVLGLYKAEGYLEEYIEVTRENIAYGPNIKPERIAVISKVITKGPVDFYESLAPELANNSVIKNR</sequence>
<proteinExistence type="predicted"/>
<evidence type="ECO:0000313" key="3">
    <source>
        <dbReference type="Proteomes" id="UP000737420"/>
    </source>
</evidence>
<protein>
    <recommendedName>
        <fullName evidence="4">LemA family protein</fullName>
    </recommendedName>
</protein>
<dbReference type="Proteomes" id="UP000737420">
    <property type="component" value="Unassembled WGS sequence"/>
</dbReference>
<keyword evidence="1" id="KW-0812">Transmembrane</keyword>
<dbReference type="EMBL" id="BPOP01000001">
    <property type="protein sequence ID" value="GJB90204.1"/>
    <property type="molecule type" value="Genomic_DNA"/>
</dbReference>
<keyword evidence="1" id="KW-1133">Transmembrane helix</keyword>
<evidence type="ECO:0000313" key="2">
    <source>
        <dbReference type="EMBL" id="GJB90204.1"/>
    </source>
</evidence>
<accession>A0ABD0B2C6</accession>
<gene>
    <name evidence="2" type="ORF">KAM382_02650</name>
</gene>
<dbReference type="RefSeq" id="WP_203762752.1">
    <property type="nucleotide sequence ID" value="NZ_AP024402.1"/>
</dbReference>
<organism evidence="2 3">
    <name type="scientific">Aeromonas caviae</name>
    <name type="common">Aeromonas punctata</name>
    <dbReference type="NCBI Taxonomy" id="648"/>
    <lineage>
        <taxon>Bacteria</taxon>
        <taxon>Pseudomonadati</taxon>
        <taxon>Pseudomonadota</taxon>
        <taxon>Gammaproteobacteria</taxon>
        <taxon>Aeromonadales</taxon>
        <taxon>Aeromonadaceae</taxon>
        <taxon>Aeromonas</taxon>
    </lineage>
</organism>
<comment type="caution">
    <text evidence="2">The sequence shown here is derived from an EMBL/GenBank/DDBJ whole genome shotgun (WGS) entry which is preliminary data.</text>
</comment>
<feature type="transmembrane region" description="Helical" evidence="1">
    <location>
        <begin position="15"/>
        <end position="37"/>
    </location>
</feature>